<organism evidence="3 4">
    <name type="scientific">Xylaria multiplex</name>
    <dbReference type="NCBI Taxonomy" id="323545"/>
    <lineage>
        <taxon>Eukaryota</taxon>
        <taxon>Fungi</taxon>
        <taxon>Dikarya</taxon>
        <taxon>Ascomycota</taxon>
        <taxon>Pezizomycotina</taxon>
        <taxon>Sordariomycetes</taxon>
        <taxon>Xylariomycetidae</taxon>
        <taxon>Xylariales</taxon>
        <taxon>Xylariaceae</taxon>
        <taxon>Xylaria</taxon>
    </lineage>
</organism>
<dbReference type="OrthoDB" id="5428040at2759"/>
<reference evidence="3 4" key="1">
    <citation type="submission" date="2019-12" db="EMBL/GenBank/DDBJ databases">
        <title>Draft genome sequence of the ascomycete Xylaria multiplex DSM 110363.</title>
        <authorList>
            <person name="Buettner E."/>
            <person name="Kellner H."/>
        </authorList>
    </citation>
    <scope>NUCLEOTIDE SEQUENCE [LARGE SCALE GENOMIC DNA]</scope>
    <source>
        <strain evidence="3 4">DSM 110363</strain>
    </source>
</reference>
<name>A0A7C8IPS6_9PEZI</name>
<feature type="transmembrane region" description="Helical" evidence="2">
    <location>
        <begin position="98"/>
        <end position="122"/>
    </location>
</feature>
<feature type="transmembrane region" description="Helical" evidence="2">
    <location>
        <begin position="686"/>
        <end position="710"/>
    </location>
</feature>
<feature type="transmembrane region" description="Helical" evidence="2">
    <location>
        <begin position="150"/>
        <end position="177"/>
    </location>
</feature>
<dbReference type="Proteomes" id="UP000481858">
    <property type="component" value="Unassembled WGS sequence"/>
</dbReference>
<feature type="region of interest" description="Disordered" evidence="1">
    <location>
        <begin position="23"/>
        <end position="45"/>
    </location>
</feature>
<keyword evidence="4" id="KW-1185">Reference proteome</keyword>
<keyword evidence="2" id="KW-0472">Membrane</keyword>
<feature type="compositionally biased region" description="Polar residues" evidence="1">
    <location>
        <begin position="23"/>
        <end position="32"/>
    </location>
</feature>
<gene>
    <name evidence="3" type="ORF">GQX73_g4396</name>
</gene>
<keyword evidence="2" id="KW-1133">Transmembrane helix</keyword>
<proteinExistence type="predicted"/>
<evidence type="ECO:0000256" key="1">
    <source>
        <dbReference type="SAM" id="MobiDB-lite"/>
    </source>
</evidence>
<evidence type="ECO:0000313" key="3">
    <source>
        <dbReference type="EMBL" id="KAF2969186.1"/>
    </source>
</evidence>
<accession>A0A7C8IPS6</accession>
<evidence type="ECO:0000313" key="4">
    <source>
        <dbReference type="Proteomes" id="UP000481858"/>
    </source>
</evidence>
<dbReference type="InParanoid" id="A0A7C8IPS6"/>
<keyword evidence="2" id="KW-0812">Transmembrane</keyword>
<sequence>MNHKHTPSALGDVGTETSNHFVPIETETTPNHPTGLRSEADSPPSSIELPKIAGRDPHNIPGGLNAIQTLSARQYSVETICADTHDGRLPLNESLGNYGLTILLGGSILILIAVALLTLLWFGGGSAPEASHALWPWRSLVLRGWTPQSITLVALAVRTIITAQAAVCTSMLAGILIEKHFVQRTQVAQLSVLRGINDGPLSLLRLLVSSRCIKLFTRVDSLVMCILLLVVTALQFSSTILLLDVQNTGVTSSISPIFTQSLYNPAQQLRSSTAHFYMKQQPVFAAFGESRTNPAVIPDANGFSDTGLIEQAFLPFRSPVDRTTLRYYEGQASTLKSRVSCMRPDLDLFQYRTDFWEEWVDNYWAVFNGTVDYVASLVASGQKPPYDSAEYPPLSFRCEVPGALDGFGWQGSLCLVNGVGGSLSSEDKGSELGLADPWSVNSTIYLVIATDITREEWESIDESGVTKENPVIVEATADQGEWRSYAVAPGHFVNVSLCFHNFNVDHTYVNMEAPGIVTEPQVTYSSQNGASDTSIVRAHLGADSSRSEYGERGILQLTRQSAPLGENTTTDQDEDRALARNFTISQLRSLIWGELIGGMEANTTIMICGHCISAGQSLHQEITNVLEDIVNLAGRAADVIQSYVTIISSSIYYDFQKTFVTSEEPQVSSVRTVLTANNCKARNGCAGFSVVVTLLLVHMMCVGVITVLYMKQTRFSRHGNIWHAVCQLSSAELYDTLETSKHRGDKEVEAGMVEEEKDYMVKVGRCPSTSRVEVLRLPVTA</sequence>
<dbReference type="EMBL" id="WUBL01000040">
    <property type="protein sequence ID" value="KAF2969186.1"/>
    <property type="molecule type" value="Genomic_DNA"/>
</dbReference>
<protein>
    <submittedName>
        <fullName evidence="3">Uncharacterized protein</fullName>
    </submittedName>
</protein>
<comment type="caution">
    <text evidence="3">The sequence shown here is derived from an EMBL/GenBank/DDBJ whole genome shotgun (WGS) entry which is preliminary data.</text>
</comment>
<evidence type="ECO:0000256" key="2">
    <source>
        <dbReference type="SAM" id="Phobius"/>
    </source>
</evidence>
<feature type="transmembrane region" description="Helical" evidence="2">
    <location>
        <begin position="221"/>
        <end position="243"/>
    </location>
</feature>
<dbReference type="AlphaFoldDB" id="A0A7C8IPS6"/>